<dbReference type="EMBL" id="KE145368">
    <property type="protein sequence ID" value="EPE28500.1"/>
    <property type="molecule type" value="Genomic_DNA"/>
</dbReference>
<feature type="domain" description="N-acetyltransferase" evidence="3">
    <location>
        <begin position="216"/>
        <end position="296"/>
    </location>
</feature>
<organism evidence="4 5">
    <name type="scientific">Glarea lozoyensis (strain ATCC 20868 / MF5171)</name>
    <dbReference type="NCBI Taxonomy" id="1116229"/>
    <lineage>
        <taxon>Eukaryota</taxon>
        <taxon>Fungi</taxon>
        <taxon>Dikarya</taxon>
        <taxon>Ascomycota</taxon>
        <taxon>Pezizomycotina</taxon>
        <taxon>Leotiomycetes</taxon>
        <taxon>Helotiales</taxon>
        <taxon>Helotiaceae</taxon>
        <taxon>Glarea</taxon>
    </lineage>
</organism>
<proteinExistence type="predicted"/>
<dbReference type="Gene3D" id="3.40.630.30">
    <property type="match status" value="1"/>
</dbReference>
<evidence type="ECO:0000256" key="1">
    <source>
        <dbReference type="SAM" id="MobiDB-lite"/>
    </source>
</evidence>
<keyword evidence="2" id="KW-0472">Membrane</keyword>
<gene>
    <name evidence="4" type="ORF">GLAREA_09621</name>
</gene>
<evidence type="ECO:0000259" key="3">
    <source>
        <dbReference type="Pfam" id="PF00583"/>
    </source>
</evidence>
<dbReference type="RefSeq" id="XP_008084408.1">
    <property type="nucleotide sequence ID" value="XM_008086217.1"/>
</dbReference>
<dbReference type="GeneID" id="19468668"/>
<evidence type="ECO:0000256" key="2">
    <source>
        <dbReference type="SAM" id="Phobius"/>
    </source>
</evidence>
<dbReference type="HOGENOM" id="CLU_040076_1_0_1"/>
<feature type="transmembrane region" description="Helical" evidence="2">
    <location>
        <begin position="168"/>
        <end position="196"/>
    </location>
</feature>
<dbReference type="InterPro" id="IPR000182">
    <property type="entry name" value="GNAT_dom"/>
</dbReference>
<feature type="region of interest" description="Disordered" evidence="1">
    <location>
        <begin position="236"/>
        <end position="259"/>
    </location>
</feature>
<sequence>MARHVPQLDLRNTLVGSIEKGINIVPGLRTSTAFFTFLRANLVLPSSTLNSNTNTPLLSPYSSQYLPPLHTLPPSSLSIMSSSSSPVNTPSTSSTPPSNPLDSIPPLTTTILTTDDDKTAALKLVADSIAQQRQAASKAIIFHPLTLAIYAIALGIVTKLLYKVPNDIGIVFTTCAGITMAGMIAIRGAVGGYLSLAEELKWSFLKNDSGEEDIVLGSRFGDNLIGALILRLERNPPSPTFSTAGKKKGSGNSRQGKTGGQGVIRAWTVGVRFRGKGVGTELLEEAVKSTREKLGGSAEVGFAREHANSKMVVPEIFNGGFRKREARAARALEKVVGESRKR</sequence>
<evidence type="ECO:0000313" key="4">
    <source>
        <dbReference type="EMBL" id="EPE28500.1"/>
    </source>
</evidence>
<dbReference type="InterPro" id="IPR016181">
    <property type="entry name" value="Acyl_CoA_acyltransferase"/>
</dbReference>
<keyword evidence="2" id="KW-0812">Transmembrane</keyword>
<dbReference type="GO" id="GO:0016747">
    <property type="term" value="F:acyltransferase activity, transferring groups other than amino-acyl groups"/>
    <property type="evidence" value="ECO:0007669"/>
    <property type="project" value="InterPro"/>
</dbReference>
<keyword evidence="2" id="KW-1133">Transmembrane helix</keyword>
<dbReference type="eggNOG" id="ENOG502SMXQ">
    <property type="taxonomic scope" value="Eukaryota"/>
</dbReference>
<dbReference type="KEGG" id="glz:GLAREA_09621"/>
<dbReference type="OrthoDB" id="5343688at2759"/>
<evidence type="ECO:0000313" key="5">
    <source>
        <dbReference type="Proteomes" id="UP000016922"/>
    </source>
</evidence>
<dbReference type="Pfam" id="PF00583">
    <property type="entry name" value="Acetyltransf_1"/>
    <property type="match status" value="1"/>
</dbReference>
<dbReference type="SUPFAM" id="SSF55729">
    <property type="entry name" value="Acyl-CoA N-acyltransferases (Nat)"/>
    <property type="match status" value="1"/>
</dbReference>
<dbReference type="OMA" id="GPMFADD"/>
<dbReference type="Proteomes" id="UP000016922">
    <property type="component" value="Unassembled WGS sequence"/>
</dbReference>
<feature type="transmembrane region" description="Helical" evidence="2">
    <location>
        <begin position="140"/>
        <end position="162"/>
    </location>
</feature>
<dbReference type="AlphaFoldDB" id="S3CS45"/>
<reference evidence="4 5" key="1">
    <citation type="journal article" date="2013" name="BMC Genomics">
        <title>Genomics-driven discovery of the pneumocandin biosynthetic gene cluster in the fungus Glarea lozoyensis.</title>
        <authorList>
            <person name="Chen L."/>
            <person name="Yue Q."/>
            <person name="Zhang X."/>
            <person name="Xiang M."/>
            <person name="Wang C."/>
            <person name="Li S."/>
            <person name="Che Y."/>
            <person name="Ortiz-Lopez F.J."/>
            <person name="Bills G.F."/>
            <person name="Liu X."/>
            <person name="An Z."/>
        </authorList>
    </citation>
    <scope>NUCLEOTIDE SEQUENCE [LARGE SCALE GENOMIC DNA]</scope>
    <source>
        <strain evidence="5">ATCC 20868 / MF5171</strain>
    </source>
</reference>
<name>S3CS45_GLAL2</name>
<keyword evidence="5" id="KW-1185">Reference proteome</keyword>
<protein>
    <recommendedName>
        <fullName evidence="3">N-acetyltransferase domain-containing protein</fullName>
    </recommendedName>
</protein>
<feature type="region of interest" description="Disordered" evidence="1">
    <location>
        <begin position="78"/>
        <end position="104"/>
    </location>
</feature>
<accession>S3CS45</accession>